<dbReference type="InterPro" id="IPR029069">
    <property type="entry name" value="HotDog_dom_sf"/>
</dbReference>
<dbReference type="SUPFAM" id="SSF54637">
    <property type="entry name" value="Thioesterase/thiol ester dehydrase-isomerase"/>
    <property type="match status" value="1"/>
</dbReference>
<dbReference type="PANTHER" id="PTHR43664">
    <property type="entry name" value="MONOAMINE OXIDASE-RELATED"/>
    <property type="match status" value="1"/>
</dbReference>
<evidence type="ECO:0000313" key="3">
    <source>
        <dbReference type="Proteomes" id="UP000194151"/>
    </source>
</evidence>
<evidence type="ECO:0000313" key="2">
    <source>
        <dbReference type="EMBL" id="ARP83671.1"/>
    </source>
</evidence>
<name>A0A1W6YRN4_9BORD</name>
<sequence length="167" mass="18323">MHRLGGDGRLRGGHMNPVSYHDLVVGASYRSTGRTLTQADLSLSCMLSGDWHPIHADQAYCRERGIPGPMFHGPYGILLAMGMSTRLPEFAEPVIGALGLKEWQYRRPLVPGDTVHVCTSIHAKRIASGGRRAVVERHFALVDAQSRVIQEGYASTLLLLDPEEHTA</sequence>
<reference evidence="2 3" key="1">
    <citation type="submission" date="2017-05" db="EMBL/GenBank/DDBJ databases">
        <title>Complete and WGS of Bordetella genogroups.</title>
        <authorList>
            <person name="Spilker T."/>
            <person name="LiPuma J."/>
        </authorList>
    </citation>
    <scope>NUCLEOTIDE SEQUENCE [LARGE SCALE GENOMIC DNA]</scope>
    <source>
        <strain evidence="2 3">AU19157</strain>
    </source>
</reference>
<organism evidence="2 3">
    <name type="scientific">Bordetella genomosp. 8</name>
    <dbReference type="NCBI Taxonomy" id="1416806"/>
    <lineage>
        <taxon>Bacteria</taxon>
        <taxon>Pseudomonadati</taxon>
        <taxon>Pseudomonadota</taxon>
        <taxon>Betaproteobacteria</taxon>
        <taxon>Burkholderiales</taxon>
        <taxon>Alcaligenaceae</taxon>
        <taxon>Bordetella</taxon>
    </lineage>
</organism>
<keyword evidence="3" id="KW-1185">Reference proteome</keyword>
<dbReference type="Proteomes" id="UP000194151">
    <property type="component" value="Chromosome"/>
</dbReference>
<proteinExistence type="predicted"/>
<dbReference type="Gene3D" id="3.10.129.10">
    <property type="entry name" value="Hotdog Thioesterase"/>
    <property type="match status" value="1"/>
</dbReference>
<accession>A0A1W6YRN4</accession>
<dbReference type="PANTHER" id="PTHR43664:SF1">
    <property type="entry name" value="BETA-METHYLMALYL-COA DEHYDRATASE"/>
    <property type="match status" value="1"/>
</dbReference>
<dbReference type="AlphaFoldDB" id="A0A1W6YRN4"/>
<evidence type="ECO:0000259" key="1">
    <source>
        <dbReference type="Pfam" id="PF01575"/>
    </source>
</evidence>
<dbReference type="EMBL" id="CP021108">
    <property type="protein sequence ID" value="ARP83671.1"/>
    <property type="molecule type" value="Genomic_DNA"/>
</dbReference>
<dbReference type="Pfam" id="PF01575">
    <property type="entry name" value="MaoC_dehydratas"/>
    <property type="match status" value="1"/>
</dbReference>
<dbReference type="STRING" id="1416806.CAL12_24570"/>
<dbReference type="KEGG" id="bgv:CAL12_24570"/>
<dbReference type="InterPro" id="IPR052342">
    <property type="entry name" value="MCH/BMMD"/>
</dbReference>
<feature type="domain" description="MaoC-like" evidence="1">
    <location>
        <begin position="27"/>
        <end position="126"/>
    </location>
</feature>
<protein>
    <recommendedName>
        <fullName evidence="1">MaoC-like domain-containing protein</fullName>
    </recommendedName>
</protein>
<dbReference type="InterPro" id="IPR002539">
    <property type="entry name" value="MaoC-like_dom"/>
</dbReference>
<gene>
    <name evidence="2" type="ORF">CAL12_24570</name>
</gene>